<name>A0ACD4CWA9_9HYPH</name>
<geneLocation type="plasmid" evidence="1 2">
    <name>p_unnamed2</name>
</geneLocation>
<evidence type="ECO:0000313" key="1">
    <source>
        <dbReference type="EMBL" id="UXN57878.1"/>
    </source>
</evidence>
<reference evidence="1" key="1">
    <citation type="submission" date="2022-09" db="EMBL/GenBank/DDBJ databases">
        <title>Interaction between co-microsymbionts with complementary sets of symbiotic genes in legume-rhizobium systems.</title>
        <authorList>
            <person name="Safronova V."/>
            <person name="Sazanova A."/>
            <person name="Afonin A."/>
            <person name="Chirak E."/>
        </authorList>
    </citation>
    <scope>NUCLEOTIDE SEQUENCE</scope>
    <source>
        <strain evidence="1">A18/3m</strain>
    </source>
</reference>
<keyword evidence="2" id="KW-1185">Reference proteome</keyword>
<accession>A0ACD4CWA9</accession>
<evidence type="ECO:0000313" key="2">
    <source>
        <dbReference type="Proteomes" id="UP001061991"/>
    </source>
</evidence>
<dbReference type="Proteomes" id="UP001061991">
    <property type="component" value="Plasmid p_unnamed2"/>
</dbReference>
<organism evidence="1 2">
    <name type="scientific">Phyllobacterium zundukense</name>
    <dbReference type="NCBI Taxonomy" id="1867719"/>
    <lineage>
        <taxon>Bacteria</taxon>
        <taxon>Pseudomonadati</taxon>
        <taxon>Pseudomonadota</taxon>
        <taxon>Alphaproteobacteria</taxon>
        <taxon>Hyphomicrobiales</taxon>
        <taxon>Phyllobacteriaceae</taxon>
        <taxon>Phyllobacterium</taxon>
    </lineage>
</organism>
<keyword evidence="1" id="KW-0614">Plasmid</keyword>
<protein>
    <submittedName>
        <fullName evidence="1">Uncharacterized protein</fullName>
    </submittedName>
</protein>
<sequence length="113" mass="11919">MPGQLVETARSNAAKVVAQAADARKAACAKDESAMAFVMAQSEVTKRLGSPSSASYPALESKTQPMGDCLYRIRAVVDSPNGFGAMIRTPWSGTVEYHPVNGTWQVKSLSIGG</sequence>
<dbReference type="EMBL" id="CP104971">
    <property type="protein sequence ID" value="UXN57878.1"/>
    <property type="molecule type" value="Genomic_DNA"/>
</dbReference>
<proteinExistence type="predicted"/>
<gene>
    <name evidence="1" type="ORF">N8E88_06180</name>
</gene>